<evidence type="ECO:0000256" key="4">
    <source>
        <dbReference type="ARBA" id="ARBA00022989"/>
    </source>
</evidence>
<dbReference type="RefSeq" id="WP_245904143.1">
    <property type="nucleotide sequence ID" value="NZ_QICL01000041.1"/>
</dbReference>
<sequence>METDKFIQADRFAKLILDMSTLLLSSGAHCGRINRNVQRFADTWHFKTDLFISFTGVSVTVVDMNNPENKATSNRQATTHGVHYGILTEISLLSWKAYEEKRSIDEVEKLLSDIHHTPRHNKWTIRLGIGFACAALCILAGGDWVNGSIAFLAATTGLIVRQQVMAWKFNAMIAILLSAFATTMISGMDMLYHLGESPERTIATSVLFLIPGVPLINSVIDLFEGYLPTALARGMFGGFVLLCIAVGMSLSISLIGVGNF</sequence>
<dbReference type="PANTHER" id="PTHR34390">
    <property type="entry name" value="UPF0442 PROTEIN YJJB-RELATED"/>
    <property type="match status" value="1"/>
</dbReference>
<keyword evidence="10" id="KW-1185">Reference proteome</keyword>
<evidence type="ECO:0000256" key="3">
    <source>
        <dbReference type="ARBA" id="ARBA00022692"/>
    </source>
</evidence>
<gene>
    <name evidence="9" type="ORF">CLV62_14131</name>
</gene>
<dbReference type="InterPro" id="IPR010619">
    <property type="entry name" value="ThrE-like_N"/>
</dbReference>
<dbReference type="GO" id="GO:0005886">
    <property type="term" value="C:plasma membrane"/>
    <property type="evidence" value="ECO:0007669"/>
    <property type="project" value="UniProtKB-SubCell"/>
</dbReference>
<evidence type="ECO:0000259" key="8">
    <source>
        <dbReference type="Pfam" id="PF06738"/>
    </source>
</evidence>
<accession>A0A2V3PK08</accession>
<dbReference type="EMBL" id="QICL01000041">
    <property type="protein sequence ID" value="PXV58919.1"/>
    <property type="molecule type" value="Genomic_DNA"/>
</dbReference>
<dbReference type="GO" id="GO:0015744">
    <property type="term" value="P:succinate transport"/>
    <property type="evidence" value="ECO:0007669"/>
    <property type="project" value="TreeGrafter"/>
</dbReference>
<feature type="transmembrane region" description="Helical" evidence="7">
    <location>
        <begin position="235"/>
        <end position="257"/>
    </location>
</feature>
<evidence type="ECO:0000256" key="2">
    <source>
        <dbReference type="ARBA" id="ARBA00022475"/>
    </source>
</evidence>
<feature type="domain" description="Threonine/serine exporter-like N-terminal" evidence="8">
    <location>
        <begin position="15"/>
        <end position="254"/>
    </location>
</feature>
<comment type="similarity">
    <text evidence="6">Belongs to the ThrE exporter (TC 2.A.79) family.</text>
</comment>
<comment type="subcellular location">
    <subcellularLocation>
        <location evidence="1">Cell membrane</location>
        <topology evidence="1">Multi-pass membrane protein</topology>
    </subcellularLocation>
</comment>
<evidence type="ECO:0000256" key="5">
    <source>
        <dbReference type="ARBA" id="ARBA00023136"/>
    </source>
</evidence>
<dbReference type="InterPro" id="IPR050539">
    <property type="entry name" value="ThrE_Dicarb/AminoAcid_Exp"/>
</dbReference>
<feature type="transmembrane region" description="Helical" evidence="7">
    <location>
        <begin position="201"/>
        <end position="223"/>
    </location>
</feature>
<evidence type="ECO:0000256" key="1">
    <source>
        <dbReference type="ARBA" id="ARBA00004651"/>
    </source>
</evidence>
<feature type="transmembrane region" description="Helical" evidence="7">
    <location>
        <begin position="123"/>
        <end position="141"/>
    </location>
</feature>
<dbReference type="Proteomes" id="UP000247973">
    <property type="component" value="Unassembled WGS sequence"/>
</dbReference>
<protein>
    <submittedName>
        <fullName evidence="9">Uncharacterized membrane protein YjjP (DUF1212 family)</fullName>
    </submittedName>
</protein>
<keyword evidence="2" id="KW-1003">Cell membrane</keyword>
<keyword evidence="3 7" id="KW-0812">Transmembrane</keyword>
<dbReference type="PANTHER" id="PTHR34390:SF2">
    <property type="entry name" value="SUCCINATE TRANSPORTER SUBUNIT YJJP-RELATED"/>
    <property type="match status" value="1"/>
</dbReference>
<reference evidence="9 10" key="1">
    <citation type="submission" date="2018-03" db="EMBL/GenBank/DDBJ databases">
        <title>Genomic Encyclopedia of Archaeal and Bacterial Type Strains, Phase II (KMG-II): from individual species to whole genera.</title>
        <authorList>
            <person name="Goeker M."/>
        </authorList>
    </citation>
    <scope>NUCLEOTIDE SEQUENCE [LARGE SCALE GENOMIC DNA]</scope>
    <source>
        <strain evidence="9 10">DSM 100214</strain>
    </source>
</reference>
<evidence type="ECO:0000313" key="9">
    <source>
        <dbReference type="EMBL" id="PXV58919.1"/>
    </source>
</evidence>
<evidence type="ECO:0000313" key="10">
    <source>
        <dbReference type="Proteomes" id="UP000247973"/>
    </source>
</evidence>
<comment type="caution">
    <text evidence="9">The sequence shown here is derived from an EMBL/GenBank/DDBJ whole genome shotgun (WGS) entry which is preliminary data.</text>
</comment>
<organism evidence="9 10">
    <name type="scientific">Dysgonomonas alginatilytica</name>
    <dbReference type="NCBI Taxonomy" id="1605892"/>
    <lineage>
        <taxon>Bacteria</taxon>
        <taxon>Pseudomonadati</taxon>
        <taxon>Bacteroidota</taxon>
        <taxon>Bacteroidia</taxon>
        <taxon>Bacteroidales</taxon>
        <taxon>Dysgonomonadaceae</taxon>
        <taxon>Dysgonomonas</taxon>
    </lineage>
</organism>
<dbReference type="AlphaFoldDB" id="A0A2V3PK08"/>
<keyword evidence="5 7" id="KW-0472">Membrane</keyword>
<dbReference type="Pfam" id="PF06738">
    <property type="entry name" value="ThrE"/>
    <property type="match status" value="1"/>
</dbReference>
<feature type="transmembrane region" description="Helical" evidence="7">
    <location>
        <begin position="171"/>
        <end position="195"/>
    </location>
</feature>
<keyword evidence="4 7" id="KW-1133">Transmembrane helix</keyword>
<dbReference type="GO" id="GO:0022857">
    <property type="term" value="F:transmembrane transporter activity"/>
    <property type="evidence" value="ECO:0007669"/>
    <property type="project" value="InterPro"/>
</dbReference>
<evidence type="ECO:0000256" key="6">
    <source>
        <dbReference type="ARBA" id="ARBA00034125"/>
    </source>
</evidence>
<name>A0A2V3PK08_9BACT</name>
<proteinExistence type="inferred from homology"/>
<evidence type="ECO:0000256" key="7">
    <source>
        <dbReference type="SAM" id="Phobius"/>
    </source>
</evidence>